<protein>
    <submittedName>
        <fullName evidence="3">Uncharacterized protein</fullName>
    </submittedName>
</protein>
<dbReference type="Proteomes" id="UP001589890">
    <property type="component" value="Unassembled WGS sequence"/>
</dbReference>
<organism evidence="3 4">
    <name type="scientific">Kribbella deserti</name>
    <dbReference type="NCBI Taxonomy" id="1926257"/>
    <lineage>
        <taxon>Bacteria</taxon>
        <taxon>Bacillati</taxon>
        <taxon>Actinomycetota</taxon>
        <taxon>Actinomycetes</taxon>
        <taxon>Propionibacteriales</taxon>
        <taxon>Kribbellaceae</taxon>
        <taxon>Kribbella</taxon>
    </lineage>
</organism>
<evidence type="ECO:0000313" key="4">
    <source>
        <dbReference type="Proteomes" id="UP001589890"/>
    </source>
</evidence>
<feature type="region of interest" description="Disordered" evidence="1">
    <location>
        <begin position="172"/>
        <end position="228"/>
    </location>
</feature>
<comment type="caution">
    <text evidence="3">The sequence shown here is derived from an EMBL/GenBank/DDBJ whole genome shotgun (WGS) entry which is preliminary data.</text>
</comment>
<gene>
    <name evidence="3" type="ORF">ACFFGN_34370</name>
</gene>
<reference evidence="3 4" key="1">
    <citation type="submission" date="2024-09" db="EMBL/GenBank/DDBJ databases">
        <authorList>
            <person name="Sun Q."/>
            <person name="Mori K."/>
        </authorList>
    </citation>
    <scope>NUCLEOTIDE SEQUENCE [LARGE SCALE GENOMIC DNA]</scope>
    <source>
        <strain evidence="3 4">CGMCC 1.15906</strain>
    </source>
</reference>
<proteinExistence type="predicted"/>
<feature type="chain" id="PRO_5047499221" evidence="2">
    <location>
        <begin position="24"/>
        <end position="228"/>
    </location>
</feature>
<keyword evidence="2" id="KW-0732">Signal</keyword>
<dbReference type="EMBL" id="JBHLTC010000047">
    <property type="protein sequence ID" value="MFC0629201.1"/>
    <property type="molecule type" value="Genomic_DNA"/>
</dbReference>
<dbReference type="RefSeq" id="WP_380056867.1">
    <property type="nucleotide sequence ID" value="NZ_JBHLTC010000047.1"/>
</dbReference>
<evidence type="ECO:0000256" key="2">
    <source>
        <dbReference type="SAM" id="SignalP"/>
    </source>
</evidence>
<feature type="signal peptide" evidence="2">
    <location>
        <begin position="1"/>
        <end position="23"/>
    </location>
</feature>
<evidence type="ECO:0000313" key="3">
    <source>
        <dbReference type="EMBL" id="MFC0629201.1"/>
    </source>
</evidence>
<name>A0ABV6QX33_9ACTN</name>
<sequence>MRTPLLLATCLTAALLTAAPATATVAELPAAPTGVRIDWADSSRERIRVTWSDAGTANRIAVKTLSGSTSDDATIEMLPATAANQLVFSKYQLPANREAVELQVTATSAAGSSTPARSVRFDTTHAPFTRIVYAIPQTDGRLRLSWTRAAMPVDRNPGDPLDVAFDPDRLTPTGLGDGAYPVPSGTRSVHRGRRSSRCTAVTRCARRRRNRPDRGTNRAWNITESYDS</sequence>
<evidence type="ECO:0000256" key="1">
    <source>
        <dbReference type="SAM" id="MobiDB-lite"/>
    </source>
</evidence>
<keyword evidence="4" id="KW-1185">Reference proteome</keyword>
<accession>A0ABV6QX33</accession>